<evidence type="ECO:0000313" key="2">
    <source>
        <dbReference type="EMBL" id="MQL98983.1"/>
    </source>
</evidence>
<dbReference type="EMBL" id="NMUH01002277">
    <property type="protein sequence ID" value="MQL98983.1"/>
    <property type="molecule type" value="Genomic_DNA"/>
</dbReference>
<feature type="region of interest" description="Disordered" evidence="1">
    <location>
        <begin position="1"/>
        <end position="88"/>
    </location>
</feature>
<evidence type="ECO:0000313" key="3">
    <source>
        <dbReference type="Proteomes" id="UP000652761"/>
    </source>
</evidence>
<proteinExistence type="predicted"/>
<name>A0A843W3W8_COLES</name>
<protein>
    <submittedName>
        <fullName evidence="2">Uncharacterized protein</fullName>
    </submittedName>
</protein>
<evidence type="ECO:0000256" key="1">
    <source>
        <dbReference type="SAM" id="MobiDB-lite"/>
    </source>
</evidence>
<reference evidence="2" key="1">
    <citation type="submission" date="2017-07" db="EMBL/GenBank/DDBJ databases">
        <title>Taro Niue Genome Assembly and Annotation.</title>
        <authorList>
            <person name="Atibalentja N."/>
            <person name="Keating K."/>
            <person name="Fields C.J."/>
        </authorList>
    </citation>
    <scope>NUCLEOTIDE SEQUENCE</scope>
    <source>
        <strain evidence="2">Niue_2</strain>
        <tissue evidence="2">Leaf</tissue>
    </source>
</reference>
<organism evidence="2 3">
    <name type="scientific">Colocasia esculenta</name>
    <name type="common">Wild taro</name>
    <name type="synonym">Arum esculentum</name>
    <dbReference type="NCBI Taxonomy" id="4460"/>
    <lineage>
        <taxon>Eukaryota</taxon>
        <taxon>Viridiplantae</taxon>
        <taxon>Streptophyta</taxon>
        <taxon>Embryophyta</taxon>
        <taxon>Tracheophyta</taxon>
        <taxon>Spermatophyta</taxon>
        <taxon>Magnoliopsida</taxon>
        <taxon>Liliopsida</taxon>
        <taxon>Araceae</taxon>
        <taxon>Aroideae</taxon>
        <taxon>Colocasieae</taxon>
        <taxon>Colocasia</taxon>
    </lineage>
</organism>
<keyword evidence="3" id="KW-1185">Reference proteome</keyword>
<feature type="compositionally biased region" description="Acidic residues" evidence="1">
    <location>
        <begin position="49"/>
        <end position="88"/>
    </location>
</feature>
<dbReference type="AlphaFoldDB" id="A0A843W3W8"/>
<feature type="compositionally biased region" description="Basic and acidic residues" evidence="1">
    <location>
        <begin position="1"/>
        <end position="13"/>
    </location>
</feature>
<dbReference type="Proteomes" id="UP000652761">
    <property type="component" value="Unassembled WGS sequence"/>
</dbReference>
<sequence length="88" mass="9990">MTKHGEDLVHEGDDLTWAIVDEAMGASEERARRGKMPIRGSTSQGTRNDDEDEDDDMMSEEEEIDDDDVLWESNNEDGDKDDEVEDLT</sequence>
<accession>A0A843W3W8</accession>
<comment type="caution">
    <text evidence="2">The sequence shown here is derived from an EMBL/GenBank/DDBJ whole genome shotgun (WGS) entry which is preliminary data.</text>
</comment>
<gene>
    <name evidence="2" type="ORF">Taro_031699</name>
</gene>